<evidence type="ECO:0000313" key="2">
    <source>
        <dbReference type="EMBL" id="KID42015.1"/>
    </source>
</evidence>
<dbReference type="Proteomes" id="UP000031397">
    <property type="component" value="Unassembled WGS sequence"/>
</dbReference>
<keyword evidence="1" id="KW-1133">Transmembrane helix</keyword>
<protein>
    <submittedName>
        <fullName evidence="2">Uncharacterized protein</fullName>
    </submittedName>
</protein>
<feature type="transmembrane region" description="Helical" evidence="1">
    <location>
        <begin position="25"/>
        <end position="44"/>
    </location>
</feature>
<keyword evidence="1" id="KW-0812">Transmembrane</keyword>
<feature type="transmembrane region" description="Helical" evidence="1">
    <location>
        <begin position="50"/>
        <end position="71"/>
    </location>
</feature>
<keyword evidence="3" id="KW-1185">Reference proteome</keyword>
<dbReference type="OrthoDB" id="2192445at2"/>
<dbReference type="InterPro" id="IPR046503">
    <property type="entry name" value="DUF6681"/>
</dbReference>
<evidence type="ECO:0000313" key="3">
    <source>
        <dbReference type="Proteomes" id="UP000031397"/>
    </source>
</evidence>
<organism evidence="2 3">
    <name type="scientific">Fructilactobacillus fructivorans</name>
    <dbReference type="NCBI Taxonomy" id="1614"/>
    <lineage>
        <taxon>Bacteria</taxon>
        <taxon>Bacillati</taxon>
        <taxon>Bacillota</taxon>
        <taxon>Bacilli</taxon>
        <taxon>Lactobacillales</taxon>
        <taxon>Lactobacillaceae</taxon>
        <taxon>Fructilactobacillus</taxon>
    </lineage>
</organism>
<dbReference type="Pfam" id="PF20386">
    <property type="entry name" value="DUF6681"/>
    <property type="match status" value="1"/>
</dbReference>
<reference evidence="2 3" key="1">
    <citation type="submission" date="2014-06" db="EMBL/GenBank/DDBJ databases">
        <title>Functional and comparative genomic analyses of the Drosophila gut microbiota identify candidate symbiosis factors.</title>
        <authorList>
            <person name="Newell P.D."/>
            <person name="Chaston J.M."/>
            <person name="Douglas A.E."/>
        </authorList>
    </citation>
    <scope>NUCLEOTIDE SEQUENCE [LARGE SCALE GENOMIC DNA]</scope>
    <source>
        <strain evidence="2 3">DmCS_002</strain>
    </source>
</reference>
<keyword evidence="1" id="KW-0472">Membrane</keyword>
<gene>
    <name evidence="2" type="ORF">LfDm3_0683</name>
</gene>
<sequence>MFSFLDIINHYLGYVTIETNTKSRIYVILGVLGDLYLLYVAYRFAVNGFIIRGILIFLVVLILAYFLYLNIMYYFTKKRAKFDVTPVINKVLHIQPKSEEKPISGEQRRYRNIPANGLFDERKTMPAKLESTLSERHNIHELAETMINKKVANYDYNGLGERALLSEIKTSPKHRVYAMGDGALIPYFDLREENGKYEVYAGMNQVNCEPVGHIVQAGFEDIQNLDKNKVKLYLAEAFLVGGKYKTAGRAGLIDGADDYAVQIKIAYRKK</sequence>
<dbReference type="EMBL" id="JOJZ01000013">
    <property type="protein sequence ID" value="KID42015.1"/>
    <property type="molecule type" value="Genomic_DNA"/>
</dbReference>
<dbReference type="GeneID" id="74913353"/>
<dbReference type="AlphaFoldDB" id="A0A0C1LYQ3"/>
<accession>A0A0C1LYQ3</accession>
<name>A0A0C1LYQ3_9LACO</name>
<comment type="caution">
    <text evidence="2">The sequence shown here is derived from an EMBL/GenBank/DDBJ whole genome shotgun (WGS) entry which is preliminary data.</text>
</comment>
<dbReference type="PATRIC" id="fig|1614.7.peg.653"/>
<dbReference type="RefSeq" id="WP_039144116.1">
    <property type="nucleotide sequence ID" value="NZ_JOJZ01000013.1"/>
</dbReference>
<evidence type="ECO:0000256" key="1">
    <source>
        <dbReference type="SAM" id="Phobius"/>
    </source>
</evidence>
<proteinExistence type="predicted"/>